<dbReference type="RefSeq" id="WP_004049235.1">
    <property type="nucleotide sequence ID" value="NZ_AOJE01000060.1"/>
</dbReference>
<evidence type="ECO:0000259" key="1">
    <source>
        <dbReference type="Pfam" id="PF01494"/>
    </source>
</evidence>
<dbReference type="Proteomes" id="UP000011514">
    <property type="component" value="Unassembled WGS sequence"/>
</dbReference>
<feature type="domain" description="FAD-binding" evidence="1">
    <location>
        <begin position="21"/>
        <end position="356"/>
    </location>
</feature>
<keyword evidence="2" id="KW-0560">Oxidoreductase</keyword>
<dbReference type="OrthoDB" id="202449at2157"/>
<comment type="caution">
    <text evidence="2">The sequence shown here is derived from an EMBL/GenBank/DDBJ whole genome shotgun (WGS) entry which is preliminary data.</text>
</comment>
<dbReference type="EMBL" id="AOJE01000060">
    <property type="protein sequence ID" value="ELZ37780.1"/>
    <property type="molecule type" value="Genomic_DNA"/>
</dbReference>
<name>M0DQM1_9EURY</name>
<organism evidence="2 3">
    <name type="scientific">Halorubrum saccharovorum DSM 1137</name>
    <dbReference type="NCBI Taxonomy" id="1227484"/>
    <lineage>
        <taxon>Archaea</taxon>
        <taxon>Methanobacteriati</taxon>
        <taxon>Methanobacteriota</taxon>
        <taxon>Stenosarchaea group</taxon>
        <taxon>Halobacteria</taxon>
        <taxon>Halobacteriales</taxon>
        <taxon>Haloferacaceae</taxon>
        <taxon>Halorubrum</taxon>
    </lineage>
</organism>
<dbReference type="GO" id="GO:0004497">
    <property type="term" value="F:monooxygenase activity"/>
    <property type="evidence" value="ECO:0007669"/>
    <property type="project" value="UniProtKB-KW"/>
</dbReference>
<evidence type="ECO:0000313" key="2">
    <source>
        <dbReference type="EMBL" id="ELZ37780.1"/>
    </source>
</evidence>
<dbReference type="PATRIC" id="fig|1227484.4.peg.2315"/>
<dbReference type="GO" id="GO:0071949">
    <property type="term" value="F:FAD binding"/>
    <property type="evidence" value="ECO:0007669"/>
    <property type="project" value="InterPro"/>
</dbReference>
<sequence length="448" mass="48862">MVLDSTAAYAETAVGTVGSHAAVVGGSMAGLLAARVLADGYDRVTLVERDPMPDGSVVRRGVPQASHVHVMLEPARVILEDLFDGYQSELRAAGGLVIDACRELEYYDNGGVLTPAEPEMLMPCASRPLFERVARQRVAAATGITVRDECHVTEYETSADADAVEGLSIRRADGGEETLEADLVVDATGRASKTPMWLAEHGYRKPRTERAEVDLAYGTVTVDRPSEDTSAYLCAPSAPNTRGGTAIPIEGDRWLVTLFGMHGDHPPTDRSGFLAFADALPFDRLAGLLREREWTSDEIERYPFAASQWRRYDELDRFPDGLVVTGDAIASFNPIYGQGMSAAALDALQLHHTIANGTENIGSRFFRRAADHLDVVWQTAVGADFEFEETTGTKPTGAGLFNRYVDRVTATAHTDATVAEAFYRVLRLEREPTTLFRPRIAARVLWPS</sequence>
<dbReference type="AlphaFoldDB" id="M0DQM1"/>
<dbReference type="InterPro" id="IPR050816">
    <property type="entry name" value="Flavin-dep_Halogenase_NPB"/>
</dbReference>
<keyword evidence="3" id="KW-1185">Reference proteome</keyword>
<gene>
    <name evidence="2" type="ORF">C471_11781</name>
</gene>
<proteinExistence type="predicted"/>
<dbReference type="eggNOG" id="arCOG00570">
    <property type="taxonomic scope" value="Archaea"/>
</dbReference>
<dbReference type="STRING" id="1227484.C471_11781"/>
<dbReference type="PANTHER" id="PTHR43747">
    <property type="entry name" value="FAD-BINDING PROTEIN"/>
    <property type="match status" value="1"/>
</dbReference>
<protein>
    <submittedName>
        <fullName evidence="2">Monooxygenase FAD-binding protein</fullName>
    </submittedName>
</protein>
<accession>M0DQM1</accession>
<keyword evidence="2" id="KW-0503">Monooxygenase</keyword>
<reference evidence="2 3" key="1">
    <citation type="journal article" date="2014" name="PLoS Genet.">
        <title>Phylogenetically driven sequencing of extremely halophilic archaea reveals strategies for static and dynamic osmo-response.</title>
        <authorList>
            <person name="Becker E.A."/>
            <person name="Seitzer P.M."/>
            <person name="Tritt A."/>
            <person name="Larsen D."/>
            <person name="Krusor M."/>
            <person name="Yao A.I."/>
            <person name="Wu D."/>
            <person name="Madern D."/>
            <person name="Eisen J.A."/>
            <person name="Darling A.E."/>
            <person name="Facciotti M.T."/>
        </authorList>
    </citation>
    <scope>NUCLEOTIDE SEQUENCE [LARGE SCALE GENOMIC DNA]</scope>
    <source>
        <strain evidence="2 3">DSM 1137</strain>
    </source>
</reference>
<evidence type="ECO:0000313" key="3">
    <source>
        <dbReference type="Proteomes" id="UP000011514"/>
    </source>
</evidence>
<dbReference type="InterPro" id="IPR002938">
    <property type="entry name" value="FAD-bd"/>
</dbReference>
<dbReference type="InterPro" id="IPR036188">
    <property type="entry name" value="FAD/NAD-bd_sf"/>
</dbReference>
<dbReference type="SUPFAM" id="SSF51905">
    <property type="entry name" value="FAD/NAD(P)-binding domain"/>
    <property type="match status" value="1"/>
</dbReference>
<dbReference type="Gene3D" id="3.50.50.60">
    <property type="entry name" value="FAD/NAD(P)-binding domain"/>
    <property type="match status" value="1"/>
</dbReference>
<dbReference type="Pfam" id="PF01494">
    <property type="entry name" value="FAD_binding_3"/>
    <property type="match status" value="1"/>
</dbReference>
<dbReference type="PANTHER" id="PTHR43747:SF1">
    <property type="entry name" value="SLR1998 PROTEIN"/>
    <property type="match status" value="1"/>
</dbReference>